<organism evidence="2 3">
    <name type="scientific">Solanum verrucosum</name>
    <dbReference type="NCBI Taxonomy" id="315347"/>
    <lineage>
        <taxon>Eukaryota</taxon>
        <taxon>Viridiplantae</taxon>
        <taxon>Streptophyta</taxon>
        <taxon>Embryophyta</taxon>
        <taxon>Tracheophyta</taxon>
        <taxon>Spermatophyta</taxon>
        <taxon>Magnoliopsida</taxon>
        <taxon>eudicotyledons</taxon>
        <taxon>Gunneridae</taxon>
        <taxon>Pentapetalae</taxon>
        <taxon>asterids</taxon>
        <taxon>lamiids</taxon>
        <taxon>Solanales</taxon>
        <taxon>Solanaceae</taxon>
        <taxon>Solanoideae</taxon>
        <taxon>Solaneae</taxon>
        <taxon>Solanum</taxon>
    </lineage>
</organism>
<proteinExistence type="predicted"/>
<accession>A0AAF0UPV3</accession>
<dbReference type="EMBL" id="CP133621">
    <property type="protein sequence ID" value="WMV50663.1"/>
    <property type="molecule type" value="Genomic_DNA"/>
</dbReference>
<gene>
    <name evidence="2" type="ORF">MTR67_044048</name>
</gene>
<dbReference type="Proteomes" id="UP001234989">
    <property type="component" value="Chromosome 10"/>
</dbReference>
<feature type="transmembrane region" description="Helical" evidence="1">
    <location>
        <begin position="72"/>
        <end position="97"/>
    </location>
</feature>
<evidence type="ECO:0000256" key="1">
    <source>
        <dbReference type="SAM" id="Phobius"/>
    </source>
</evidence>
<keyword evidence="3" id="KW-1185">Reference proteome</keyword>
<evidence type="ECO:0000313" key="2">
    <source>
        <dbReference type="EMBL" id="WMV50663.1"/>
    </source>
</evidence>
<feature type="transmembrane region" description="Helical" evidence="1">
    <location>
        <begin position="12"/>
        <end position="34"/>
    </location>
</feature>
<name>A0AAF0UPV3_SOLVR</name>
<keyword evidence="1" id="KW-0812">Transmembrane</keyword>
<protein>
    <submittedName>
        <fullName evidence="2">Uncharacterized protein</fullName>
    </submittedName>
</protein>
<reference evidence="2" key="1">
    <citation type="submission" date="2023-08" db="EMBL/GenBank/DDBJ databases">
        <title>A de novo genome assembly of Solanum verrucosum Schlechtendal, a Mexican diploid species geographically isolated from the other diploid A-genome species in potato relatives.</title>
        <authorList>
            <person name="Hosaka K."/>
        </authorList>
    </citation>
    <scope>NUCLEOTIDE SEQUENCE</scope>
    <source>
        <tissue evidence="2">Young leaves</tissue>
    </source>
</reference>
<keyword evidence="1" id="KW-1133">Transmembrane helix</keyword>
<sequence>MRYLKHSILHKQVVIIEVSVQPLWFFNVAIISLLRSEMLMHCAKKNFNVNCKGEYVRSINCHYRKFLKFNYLMFGGLILWDLFVAHFGTIPIGLARFMMLFGRITRHSGPLLVCLLTSYFLGRLVIYRLN</sequence>
<evidence type="ECO:0000313" key="3">
    <source>
        <dbReference type="Proteomes" id="UP001234989"/>
    </source>
</evidence>
<dbReference type="AlphaFoldDB" id="A0AAF0UPV3"/>
<feature type="transmembrane region" description="Helical" evidence="1">
    <location>
        <begin position="109"/>
        <end position="129"/>
    </location>
</feature>
<keyword evidence="1" id="KW-0472">Membrane</keyword>